<evidence type="ECO:0000256" key="1">
    <source>
        <dbReference type="ARBA" id="ARBA00010923"/>
    </source>
</evidence>
<dbReference type="Gene3D" id="3.90.220.20">
    <property type="entry name" value="DNA methylase specificity domains"/>
    <property type="match status" value="2"/>
</dbReference>
<dbReference type="Proteomes" id="UP000426444">
    <property type="component" value="Chromosome"/>
</dbReference>
<keyword evidence="7" id="KW-1185">Reference proteome</keyword>
<dbReference type="AlphaFoldDB" id="A0A6I6DGX7"/>
<sequence>MREGYKKTELGEIPEEWEVKKLSKIARINPNYKLTRGKTYDYIAMSSLPSAEENQIKNIKSRVYGEASGSKFKEQDTLFARITPCTENGKCGYVEKLATDYGLGSTEFVVLSPFSDEIIPKFLYYTMRSERIRNYAINRMLGTTGRQRVAKEVFTEELSLSLPHLKEQKKIADILSTVDEQIEQIDALIEKTKELKKGLMQKLLTKGIGHTKFKKTDLGEIPEEWELKQLSELGDTYSGLSGKNKNDFGFGKPFIPYKNIFDNTRININNFQYVNIKSNENQNKVKYGDIFFTTSSESVVEVGMSSVLLDEVDEVYLNSFCFGYRLKNFYFLIPEFAAYLLRSEIIRKKISVLGQGSTRYNLSKNELMKLFIPIPPISEQQKIAEILSSVDEKLENYQTKKQNLELLKKGLMQKLLTGQIRVKV</sequence>
<dbReference type="CDD" id="cd17252">
    <property type="entry name" value="RMtype1_S_EcoKI-TRD1-CR1_like"/>
    <property type="match status" value="1"/>
</dbReference>
<dbReference type="Pfam" id="PF01420">
    <property type="entry name" value="Methylase_S"/>
    <property type="match status" value="2"/>
</dbReference>
<dbReference type="InterPro" id="IPR000055">
    <property type="entry name" value="Restrct_endonuc_typeI_TRD"/>
</dbReference>
<dbReference type="PANTHER" id="PTHR30408">
    <property type="entry name" value="TYPE-1 RESTRICTION ENZYME ECOKI SPECIFICITY PROTEIN"/>
    <property type="match status" value="1"/>
</dbReference>
<evidence type="ECO:0000256" key="4">
    <source>
        <dbReference type="SAM" id="Coils"/>
    </source>
</evidence>
<accession>A0A6I6DGX7</accession>
<gene>
    <name evidence="6" type="ORF">SYNTR_1749</name>
</gene>
<evidence type="ECO:0000259" key="5">
    <source>
        <dbReference type="Pfam" id="PF01420"/>
    </source>
</evidence>
<name>A0A6I6DGX7_9FIRM</name>
<reference evidence="7" key="1">
    <citation type="journal article" date="2019" name="Microbiology">
        <title>Complete Genome Sequence of an Uncultured Bacterium of the Candidate Phylum Bipolaricaulota.</title>
        <authorList>
            <person name="Kadnikov V.V."/>
            <person name="Mardanov A.V."/>
            <person name="Beletsky A.V."/>
            <person name="Frank Y.A."/>
            <person name="Karnachuk O.V."/>
            <person name="Ravin N.V."/>
        </authorList>
    </citation>
    <scope>NUCLEOTIDE SEQUENCE [LARGE SCALE GENOMIC DNA]</scope>
</reference>
<dbReference type="EMBL" id="CP046457">
    <property type="protein sequence ID" value="QGU00343.1"/>
    <property type="molecule type" value="Genomic_DNA"/>
</dbReference>
<organism evidence="6 7">
    <name type="scientific">Candidatus Syntrophocurvum alkaliphilum</name>
    <dbReference type="NCBI Taxonomy" id="2293317"/>
    <lineage>
        <taxon>Bacteria</taxon>
        <taxon>Bacillati</taxon>
        <taxon>Bacillota</taxon>
        <taxon>Clostridia</taxon>
        <taxon>Eubacteriales</taxon>
        <taxon>Syntrophomonadaceae</taxon>
        <taxon>Candidatus Syntrophocurvum</taxon>
    </lineage>
</organism>
<dbReference type="Gene3D" id="1.10.287.1120">
    <property type="entry name" value="Bipartite methylase S protein"/>
    <property type="match status" value="1"/>
</dbReference>
<evidence type="ECO:0000313" key="6">
    <source>
        <dbReference type="EMBL" id="QGU00343.1"/>
    </source>
</evidence>
<feature type="domain" description="Type I restriction modification DNA specificity" evidence="5">
    <location>
        <begin position="222"/>
        <end position="405"/>
    </location>
</feature>
<feature type="domain" description="Type I restriction modification DNA specificity" evidence="5">
    <location>
        <begin position="14"/>
        <end position="187"/>
    </location>
</feature>
<dbReference type="RefSeq" id="WP_156204137.1">
    <property type="nucleotide sequence ID" value="NZ_CP046457.1"/>
</dbReference>
<dbReference type="REBASE" id="377349">
    <property type="entry name" value="S.SalB2MORF1750P"/>
</dbReference>
<keyword evidence="4" id="KW-0175">Coiled coil</keyword>
<dbReference type="SUPFAM" id="SSF116734">
    <property type="entry name" value="DNA methylase specificity domain"/>
    <property type="match status" value="2"/>
</dbReference>
<protein>
    <submittedName>
        <fullName evidence="6">Type I restriction-modification system, specificity subunit S</fullName>
    </submittedName>
</protein>
<dbReference type="InterPro" id="IPR052021">
    <property type="entry name" value="Type-I_RS_S_subunit"/>
</dbReference>
<dbReference type="GO" id="GO:0009307">
    <property type="term" value="P:DNA restriction-modification system"/>
    <property type="evidence" value="ECO:0007669"/>
    <property type="project" value="UniProtKB-KW"/>
</dbReference>
<dbReference type="GO" id="GO:0003677">
    <property type="term" value="F:DNA binding"/>
    <property type="evidence" value="ECO:0007669"/>
    <property type="project" value="UniProtKB-KW"/>
</dbReference>
<keyword evidence="3" id="KW-0238">DNA-binding</keyword>
<dbReference type="CDD" id="cd17260">
    <property type="entry name" value="RMtype1_S_EcoEI-TRD1-CR1_like"/>
    <property type="match status" value="1"/>
</dbReference>
<evidence type="ECO:0000313" key="7">
    <source>
        <dbReference type="Proteomes" id="UP000426444"/>
    </source>
</evidence>
<proteinExistence type="inferred from homology"/>
<feature type="coiled-coil region" evidence="4">
    <location>
        <begin position="387"/>
        <end position="414"/>
    </location>
</feature>
<dbReference type="PANTHER" id="PTHR30408:SF12">
    <property type="entry name" value="TYPE I RESTRICTION ENZYME MJAVIII SPECIFICITY SUBUNIT"/>
    <property type="match status" value="1"/>
</dbReference>
<dbReference type="OrthoDB" id="9811611at2"/>
<dbReference type="InterPro" id="IPR044946">
    <property type="entry name" value="Restrct_endonuc_typeI_TRD_sf"/>
</dbReference>
<keyword evidence="2" id="KW-0680">Restriction system</keyword>
<evidence type="ECO:0000256" key="3">
    <source>
        <dbReference type="ARBA" id="ARBA00023125"/>
    </source>
</evidence>
<dbReference type="KEGG" id="salq:SYNTR_1749"/>
<evidence type="ECO:0000256" key="2">
    <source>
        <dbReference type="ARBA" id="ARBA00022747"/>
    </source>
</evidence>
<comment type="similarity">
    <text evidence="1">Belongs to the type-I restriction system S methylase family.</text>
</comment>